<accession>A0ABP4M4M5</accession>
<evidence type="ECO:0008006" key="4">
    <source>
        <dbReference type="Google" id="ProtNLM"/>
    </source>
</evidence>
<dbReference type="Proteomes" id="UP001500363">
    <property type="component" value="Unassembled WGS sequence"/>
</dbReference>
<evidence type="ECO:0000313" key="3">
    <source>
        <dbReference type="Proteomes" id="UP001500363"/>
    </source>
</evidence>
<feature type="signal peptide" evidence="1">
    <location>
        <begin position="1"/>
        <end position="27"/>
    </location>
</feature>
<evidence type="ECO:0000313" key="2">
    <source>
        <dbReference type="EMBL" id="GAA1537344.1"/>
    </source>
</evidence>
<sequence>MRRTRTGLAAVALCATAVLTGCGPPLADHRLGMTVDDSGNPVIVLQDCKEGDVVELQLFDESRTSQSFPGGEPPVPIAVYTTSEASKTVRQIPVKTGGAGWAPTAVVPALRASASYKVRGWGKEHQSYGGQTIFTPNDLKSLKPGEVLYGVQMQVDSEVHVEKVRYPSLDEFSPSSCD</sequence>
<feature type="chain" id="PRO_5047402393" description="Lipoprotein" evidence="1">
    <location>
        <begin position="28"/>
        <end position="178"/>
    </location>
</feature>
<organism evidence="2 3">
    <name type="scientific">Kribbella lupini</name>
    <dbReference type="NCBI Taxonomy" id="291602"/>
    <lineage>
        <taxon>Bacteria</taxon>
        <taxon>Bacillati</taxon>
        <taxon>Actinomycetota</taxon>
        <taxon>Actinomycetes</taxon>
        <taxon>Propionibacteriales</taxon>
        <taxon>Kribbellaceae</taxon>
        <taxon>Kribbella</taxon>
    </lineage>
</organism>
<name>A0ABP4M4M5_9ACTN</name>
<proteinExistence type="predicted"/>
<keyword evidence="3" id="KW-1185">Reference proteome</keyword>
<dbReference type="RefSeq" id="WP_344177063.1">
    <property type="nucleotide sequence ID" value="NZ_BAAANC010000002.1"/>
</dbReference>
<keyword evidence="1" id="KW-0732">Signal</keyword>
<comment type="caution">
    <text evidence="2">The sequence shown here is derived from an EMBL/GenBank/DDBJ whole genome shotgun (WGS) entry which is preliminary data.</text>
</comment>
<gene>
    <name evidence="2" type="ORF">GCM10009741_45060</name>
</gene>
<evidence type="ECO:0000256" key="1">
    <source>
        <dbReference type="SAM" id="SignalP"/>
    </source>
</evidence>
<reference evidence="3" key="1">
    <citation type="journal article" date="2019" name="Int. J. Syst. Evol. Microbiol.">
        <title>The Global Catalogue of Microorganisms (GCM) 10K type strain sequencing project: providing services to taxonomists for standard genome sequencing and annotation.</title>
        <authorList>
            <consortium name="The Broad Institute Genomics Platform"/>
            <consortium name="The Broad Institute Genome Sequencing Center for Infectious Disease"/>
            <person name="Wu L."/>
            <person name="Ma J."/>
        </authorList>
    </citation>
    <scope>NUCLEOTIDE SEQUENCE [LARGE SCALE GENOMIC DNA]</scope>
    <source>
        <strain evidence="3">JCM 14303</strain>
    </source>
</reference>
<dbReference type="PROSITE" id="PS51257">
    <property type="entry name" value="PROKAR_LIPOPROTEIN"/>
    <property type="match status" value="1"/>
</dbReference>
<dbReference type="EMBL" id="BAAANC010000002">
    <property type="protein sequence ID" value="GAA1537344.1"/>
    <property type="molecule type" value="Genomic_DNA"/>
</dbReference>
<protein>
    <recommendedName>
        <fullName evidence="4">Lipoprotein</fullName>
    </recommendedName>
</protein>